<sequence length="136" mass="13990">MLFRQDGGQAVMRRRLGRMIPIFAVALLVQLLAPIGAFRFVAAAIADPHSSVHLCAAMASADRDEAPASLPHDGGCCAICAVGLGGGPAPAASPGDFATIARVHQRLTWSLTEQAPPAARAGVNAQARAPPSRFAV</sequence>
<protein>
    <recommendedName>
        <fullName evidence="3">DUF2946 domain-containing protein</fullName>
    </recommendedName>
</protein>
<proteinExistence type="predicted"/>
<evidence type="ECO:0000313" key="2">
    <source>
        <dbReference type="Proteomes" id="UP000782519"/>
    </source>
</evidence>
<accession>A0A933VUH5</accession>
<dbReference type="AlphaFoldDB" id="A0A933VUH5"/>
<dbReference type="EMBL" id="JACRJB010000025">
    <property type="protein sequence ID" value="MBI5129844.1"/>
    <property type="molecule type" value="Genomic_DNA"/>
</dbReference>
<organism evidence="1 2">
    <name type="scientific">Rhodopseudomonas palustris</name>
    <dbReference type="NCBI Taxonomy" id="1076"/>
    <lineage>
        <taxon>Bacteria</taxon>
        <taxon>Pseudomonadati</taxon>
        <taxon>Pseudomonadota</taxon>
        <taxon>Alphaproteobacteria</taxon>
        <taxon>Hyphomicrobiales</taxon>
        <taxon>Nitrobacteraceae</taxon>
        <taxon>Rhodopseudomonas</taxon>
    </lineage>
</organism>
<dbReference type="InterPro" id="IPR021333">
    <property type="entry name" value="DUF2946"/>
</dbReference>
<evidence type="ECO:0008006" key="3">
    <source>
        <dbReference type="Google" id="ProtNLM"/>
    </source>
</evidence>
<name>A0A933VUH5_RHOPL</name>
<gene>
    <name evidence="1" type="ORF">HZA66_10400</name>
</gene>
<reference evidence="1" key="1">
    <citation type="submission" date="2020-07" db="EMBL/GenBank/DDBJ databases">
        <title>Huge and variable diversity of episymbiotic CPR bacteria and DPANN archaea in groundwater ecosystems.</title>
        <authorList>
            <person name="He C.Y."/>
            <person name="Keren R."/>
            <person name="Whittaker M."/>
            <person name="Farag I.F."/>
            <person name="Doudna J."/>
            <person name="Cate J.H.D."/>
            <person name="Banfield J.F."/>
        </authorList>
    </citation>
    <scope>NUCLEOTIDE SEQUENCE</scope>
    <source>
        <strain evidence="1">NC_groundwater_1818_Pr3_B-0.1um_66_35</strain>
    </source>
</reference>
<dbReference type="Proteomes" id="UP000782519">
    <property type="component" value="Unassembled WGS sequence"/>
</dbReference>
<comment type="caution">
    <text evidence="1">The sequence shown here is derived from an EMBL/GenBank/DDBJ whole genome shotgun (WGS) entry which is preliminary data.</text>
</comment>
<dbReference type="Pfam" id="PF11162">
    <property type="entry name" value="DUF2946"/>
    <property type="match status" value="1"/>
</dbReference>
<evidence type="ECO:0000313" key="1">
    <source>
        <dbReference type="EMBL" id="MBI5129844.1"/>
    </source>
</evidence>